<reference evidence="1" key="1">
    <citation type="submission" date="2022-07" db="EMBL/GenBank/DDBJ databases">
        <title>Fungi with potential for degradation of polypropylene.</title>
        <authorList>
            <person name="Gostincar C."/>
        </authorList>
    </citation>
    <scope>NUCLEOTIDE SEQUENCE</scope>
    <source>
        <strain evidence="1">EXF-13308</strain>
    </source>
</reference>
<dbReference type="AlphaFoldDB" id="A0AA38R402"/>
<gene>
    <name evidence="1" type="ORF">NKR23_g9851</name>
</gene>
<comment type="caution">
    <text evidence="1">The sequence shown here is derived from an EMBL/GenBank/DDBJ whole genome shotgun (WGS) entry which is preliminary data.</text>
</comment>
<evidence type="ECO:0000313" key="2">
    <source>
        <dbReference type="Proteomes" id="UP001174694"/>
    </source>
</evidence>
<evidence type="ECO:0000313" key="1">
    <source>
        <dbReference type="EMBL" id="KAJ9136483.1"/>
    </source>
</evidence>
<name>A0AA38R402_9PEZI</name>
<keyword evidence="2" id="KW-1185">Reference proteome</keyword>
<dbReference type="Gene3D" id="3.40.630.30">
    <property type="match status" value="1"/>
</dbReference>
<sequence length="256" mass="28706">MSSPQKIELIPWDHTSGEHAERMYAQRLACGWRSDEVQKWRDLTAKGTKMLYWAVLGDGMPNKDELLSKHIVKYPKESTPIHDTASTHWLLPRPETARRAPFVPIGHVALDFRSEENARLGVAEPGVRIVWIAGLYISWALQSGGVGRAVMAAAEALAPTLPAASPAPPAGGEQQQQQRVAVVLDTMPRDQQMRADFIEKVYLAQGNPAPAVSSEDWYRRQGYVPFSLDRGAYLWRNPMTGDEEPFDILYFKKIIV</sequence>
<dbReference type="Proteomes" id="UP001174694">
    <property type="component" value="Unassembled WGS sequence"/>
</dbReference>
<protein>
    <submittedName>
        <fullName evidence="1">Uncharacterized protein</fullName>
    </submittedName>
</protein>
<accession>A0AA38R402</accession>
<proteinExistence type="predicted"/>
<organism evidence="1 2">
    <name type="scientific">Pleurostoma richardsiae</name>
    <dbReference type="NCBI Taxonomy" id="41990"/>
    <lineage>
        <taxon>Eukaryota</taxon>
        <taxon>Fungi</taxon>
        <taxon>Dikarya</taxon>
        <taxon>Ascomycota</taxon>
        <taxon>Pezizomycotina</taxon>
        <taxon>Sordariomycetes</taxon>
        <taxon>Sordariomycetidae</taxon>
        <taxon>Calosphaeriales</taxon>
        <taxon>Pleurostomataceae</taxon>
        <taxon>Pleurostoma</taxon>
    </lineage>
</organism>
<dbReference type="EMBL" id="JANBVO010000040">
    <property type="protein sequence ID" value="KAJ9136483.1"/>
    <property type="molecule type" value="Genomic_DNA"/>
</dbReference>